<keyword evidence="2" id="KW-1185">Reference proteome</keyword>
<protein>
    <submittedName>
        <fullName evidence="1">Uncharacterized protein</fullName>
    </submittedName>
</protein>
<accession>A0A0D3I7P6</accession>
<dbReference type="HOGENOM" id="CLU_520233_0_0_1"/>
<dbReference type="AlphaFoldDB" id="A0A0D3I7P6"/>
<dbReference type="PaxDb" id="2903-EOD07281"/>
<sequence>MGSNASASQAMELEEVARMLSPCGFDVIIVCCSNQAAENYWQARLEQTVVQVTGTNAKVVAVHEDWNGGAGNGLGTLYAYQKARDKASRDGFDLDAKLSGGASVALFHTAGKGTRLAPLPGAENNNKPGVKLPSLLEVGGAAQPLTVLEAVMRQTSSYAPLRGGRISVFWGDQVFVPSAGIQPSTHPADILAALRPMPSKAEWEAGQLHQYGLIAVGTAGDATQLEKVDYDTAKAYLPPDVERVGTSLGSFSLSAALLAALMAEFAPELAAKCACLDSDPHFWMPLTLQKEDYLAVMGKKGTPAGEAAAHYARMAAFAAKFAPGGGGILGCVDVGAKALWWDYGRLELYQTNNLHAAEEGPSPHALRTFLKLQPQGAPESDASGRQQRNQLGAGLTVHPSAVVLNCRIGSGTIGAGCVLVNVTAPEVEVEAAILMSVTSAGPVRGKRGVLYNVVHEGSEPLSADAVRADVFQPGGKQIVVSSSIETDGGKAWKVTLPENAFSFEEVYKQNQKLDVSECQALGAAAHKRVAQALETLERLP</sequence>
<dbReference type="GeneID" id="17253456"/>
<evidence type="ECO:0000313" key="1">
    <source>
        <dbReference type="EnsemblProtists" id="EOD07281"/>
    </source>
</evidence>
<dbReference type="EnsemblProtists" id="EOD07281">
    <property type="protein sequence ID" value="EOD07281"/>
    <property type="gene ID" value="EMIHUDRAFT_433056"/>
</dbReference>
<dbReference type="OMA" id="AYWWDYG"/>
<dbReference type="KEGG" id="ehx:EMIHUDRAFT_433056"/>
<evidence type="ECO:0000313" key="2">
    <source>
        <dbReference type="Proteomes" id="UP000013827"/>
    </source>
</evidence>
<reference evidence="1" key="2">
    <citation type="submission" date="2024-10" db="UniProtKB">
        <authorList>
            <consortium name="EnsemblProtists"/>
        </authorList>
    </citation>
    <scope>IDENTIFICATION</scope>
</reference>
<dbReference type="eggNOG" id="ENOG502QWSX">
    <property type="taxonomic scope" value="Eukaryota"/>
</dbReference>
<dbReference type="Proteomes" id="UP000013827">
    <property type="component" value="Unassembled WGS sequence"/>
</dbReference>
<dbReference type="RefSeq" id="XP_005759710.1">
    <property type="nucleotide sequence ID" value="XM_005759653.1"/>
</dbReference>
<reference evidence="2" key="1">
    <citation type="journal article" date="2013" name="Nature">
        <title>Pan genome of the phytoplankton Emiliania underpins its global distribution.</title>
        <authorList>
            <person name="Read B.A."/>
            <person name="Kegel J."/>
            <person name="Klute M.J."/>
            <person name="Kuo A."/>
            <person name="Lefebvre S.C."/>
            <person name="Maumus F."/>
            <person name="Mayer C."/>
            <person name="Miller J."/>
            <person name="Monier A."/>
            <person name="Salamov A."/>
            <person name="Young J."/>
            <person name="Aguilar M."/>
            <person name="Claverie J.M."/>
            <person name="Frickenhaus S."/>
            <person name="Gonzalez K."/>
            <person name="Herman E.K."/>
            <person name="Lin Y.C."/>
            <person name="Napier J."/>
            <person name="Ogata H."/>
            <person name="Sarno A.F."/>
            <person name="Shmutz J."/>
            <person name="Schroeder D."/>
            <person name="de Vargas C."/>
            <person name="Verret F."/>
            <person name="von Dassow P."/>
            <person name="Valentin K."/>
            <person name="Van de Peer Y."/>
            <person name="Wheeler G."/>
            <person name="Dacks J.B."/>
            <person name="Delwiche C.F."/>
            <person name="Dyhrman S.T."/>
            <person name="Glockner G."/>
            <person name="John U."/>
            <person name="Richards T."/>
            <person name="Worden A.Z."/>
            <person name="Zhang X."/>
            <person name="Grigoriev I.V."/>
            <person name="Allen A.E."/>
            <person name="Bidle K."/>
            <person name="Borodovsky M."/>
            <person name="Bowler C."/>
            <person name="Brownlee C."/>
            <person name="Cock J.M."/>
            <person name="Elias M."/>
            <person name="Gladyshev V.N."/>
            <person name="Groth M."/>
            <person name="Guda C."/>
            <person name="Hadaegh A."/>
            <person name="Iglesias-Rodriguez M.D."/>
            <person name="Jenkins J."/>
            <person name="Jones B.M."/>
            <person name="Lawson T."/>
            <person name="Leese F."/>
            <person name="Lindquist E."/>
            <person name="Lobanov A."/>
            <person name="Lomsadze A."/>
            <person name="Malik S.B."/>
            <person name="Marsh M.E."/>
            <person name="Mackinder L."/>
            <person name="Mock T."/>
            <person name="Mueller-Roeber B."/>
            <person name="Pagarete A."/>
            <person name="Parker M."/>
            <person name="Probert I."/>
            <person name="Quesneville H."/>
            <person name="Raines C."/>
            <person name="Rensing S.A."/>
            <person name="Riano-Pachon D.M."/>
            <person name="Richier S."/>
            <person name="Rokitta S."/>
            <person name="Shiraiwa Y."/>
            <person name="Soanes D.M."/>
            <person name="van der Giezen M."/>
            <person name="Wahlund T.M."/>
            <person name="Williams B."/>
            <person name="Wilson W."/>
            <person name="Wolfe G."/>
            <person name="Wurch L.L."/>
        </authorList>
    </citation>
    <scope>NUCLEOTIDE SEQUENCE</scope>
</reference>
<proteinExistence type="predicted"/>
<organism evidence="1 2">
    <name type="scientific">Emiliania huxleyi (strain CCMP1516)</name>
    <dbReference type="NCBI Taxonomy" id="280463"/>
    <lineage>
        <taxon>Eukaryota</taxon>
        <taxon>Haptista</taxon>
        <taxon>Haptophyta</taxon>
        <taxon>Prymnesiophyceae</taxon>
        <taxon>Isochrysidales</taxon>
        <taxon>Noelaerhabdaceae</taxon>
        <taxon>Emiliania</taxon>
    </lineage>
</organism>
<name>A0A0D3I7P6_EMIH1</name>